<dbReference type="Proteomes" id="UP000377595">
    <property type="component" value="Unassembled WGS sequence"/>
</dbReference>
<feature type="compositionally biased region" description="Basic residues" evidence="1">
    <location>
        <begin position="129"/>
        <end position="141"/>
    </location>
</feature>
<reference evidence="2 3" key="1">
    <citation type="submission" date="2019-10" db="EMBL/GenBank/DDBJ databases">
        <title>Whole genome shotgun sequence of Acrocarpospora pleiomorpha NBRC 16267.</title>
        <authorList>
            <person name="Ichikawa N."/>
            <person name="Kimura A."/>
            <person name="Kitahashi Y."/>
            <person name="Komaki H."/>
            <person name="Oguchi A."/>
        </authorList>
    </citation>
    <scope>NUCLEOTIDE SEQUENCE [LARGE SCALE GENOMIC DNA]</scope>
    <source>
        <strain evidence="2 3">NBRC 16267</strain>
    </source>
</reference>
<name>A0A5M3XWK4_9ACTN</name>
<comment type="caution">
    <text evidence="2">The sequence shown here is derived from an EMBL/GenBank/DDBJ whole genome shotgun (WGS) entry which is preliminary data.</text>
</comment>
<accession>A0A5M3XWK4</accession>
<feature type="compositionally biased region" description="Basic and acidic residues" evidence="1">
    <location>
        <begin position="119"/>
        <end position="128"/>
    </location>
</feature>
<protein>
    <submittedName>
        <fullName evidence="2">Uncharacterized protein</fullName>
    </submittedName>
</protein>
<feature type="region of interest" description="Disordered" evidence="1">
    <location>
        <begin position="1"/>
        <end position="22"/>
    </location>
</feature>
<evidence type="ECO:0000313" key="3">
    <source>
        <dbReference type="Proteomes" id="UP000377595"/>
    </source>
</evidence>
<feature type="compositionally biased region" description="Pro residues" evidence="1">
    <location>
        <begin position="1"/>
        <end position="21"/>
    </location>
</feature>
<proteinExistence type="predicted"/>
<keyword evidence="3" id="KW-1185">Reference proteome</keyword>
<organism evidence="2 3">
    <name type="scientific">Acrocarpospora pleiomorpha</name>
    <dbReference type="NCBI Taxonomy" id="90975"/>
    <lineage>
        <taxon>Bacteria</taxon>
        <taxon>Bacillati</taxon>
        <taxon>Actinomycetota</taxon>
        <taxon>Actinomycetes</taxon>
        <taxon>Streptosporangiales</taxon>
        <taxon>Streptosporangiaceae</taxon>
        <taxon>Acrocarpospora</taxon>
    </lineage>
</organism>
<dbReference type="AlphaFoldDB" id="A0A5M3XWK4"/>
<sequence>MTQPAPKPSPRPQQPPVPPPQVVNWDFSGIDPTLMDEFEKGLGRAGSTLGANELHIRQALTRLDLDTSDLAALRELQNWISSKRPELRRRNETIQAVCLNWGPGPNAAQLKLIMTQEPARGDSLDRSRPVRHGAPRHHQAF</sequence>
<evidence type="ECO:0000313" key="2">
    <source>
        <dbReference type="EMBL" id="GES23941.1"/>
    </source>
</evidence>
<dbReference type="EMBL" id="BLAF01000046">
    <property type="protein sequence ID" value="GES23941.1"/>
    <property type="molecule type" value="Genomic_DNA"/>
</dbReference>
<feature type="region of interest" description="Disordered" evidence="1">
    <location>
        <begin position="119"/>
        <end position="141"/>
    </location>
</feature>
<gene>
    <name evidence="2" type="ORF">Aple_068400</name>
</gene>
<evidence type="ECO:0000256" key="1">
    <source>
        <dbReference type="SAM" id="MobiDB-lite"/>
    </source>
</evidence>